<gene>
    <name evidence="1" type="ORF">P872_04980</name>
</gene>
<accession>U5BQW2</accession>
<evidence type="ECO:0000313" key="2">
    <source>
        <dbReference type="Proteomes" id="UP000016843"/>
    </source>
</evidence>
<dbReference type="Proteomes" id="UP000016843">
    <property type="component" value="Unassembled WGS sequence"/>
</dbReference>
<evidence type="ECO:0000313" key="1">
    <source>
        <dbReference type="EMBL" id="ERM82970.1"/>
    </source>
</evidence>
<comment type="caution">
    <text evidence="1">The sequence shown here is derived from an EMBL/GenBank/DDBJ whole genome shotgun (WGS) entry which is preliminary data.</text>
</comment>
<name>U5BQW2_9BACT</name>
<organism evidence="1 2">
    <name type="scientific">Rhodonellum psychrophilum GCM71 = DSM 17998</name>
    <dbReference type="NCBI Taxonomy" id="1123057"/>
    <lineage>
        <taxon>Bacteria</taxon>
        <taxon>Pseudomonadati</taxon>
        <taxon>Bacteroidota</taxon>
        <taxon>Cytophagia</taxon>
        <taxon>Cytophagales</taxon>
        <taxon>Cytophagaceae</taxon>
        <taxon>Rhodonellum</taxon>
    </lineage>
</organism>
<keyword evidence="2" id="KW-1185">Reference proteome</keyword>
<protein>
    <submittedName>
        <fullName evidence="1">Uncharacterized protein</fullName>
    </submittedName>
</protein>
<sequence length="45" mass="5395">MFKNRFDPKPNRFVETFLLSNPPNCFSTRHKKEKGNQMAAFFLFI</sequence>
<proteinExistence type="predicted"/>
<dbReference type="AlphaFoldDB" id="U5BQW2"/>
<dbReference type="EMBL" id="AWXR01000019">
    <property type="protein sequence ID" value="ERM82970.1"/>
    <property type="molecule type" value="Genomic_DNA"/>
</dbReference>
<reference evidence="1 2" key="1">
    <citation type="journal article" date="2013" name="Genome Announc.">
        <title>Draft Genome Sequence of the Psychrophilic and Alkaliphilic Rhodonellum psychrophilum Strain GCM71T.</title>
        <authorList>
            <person name="Hauptmann A.L."/>
            <person name="Glaring M.A."/>
            <person name="Hallin P.F."/>
            <person name="Prieme A."/>
            <person name="Stougaard P."/>
        </authorList>
    </citation>
    <scope>NUCLEOTIDE SEQUENCE [LARGE SCALE GENOMIC DNA]</scope>
    <source>
        <strain evidence="1 2">GCM71</strain>
    </source>
</reference>